<gene>
    <name evidence="2" type="ORF">GOP47_0013919</name>
</gene>
<feature type="region of interest" description="Disordered" evidence="1">
    <location>
        <begin position="78"/>
        <end position="102"/>
    </location>
</feature>
<keyword evidence="3" id="KW-1185">Reference proteome</keyword>
<evidence type="ECO:0000313" key="3">
    <source>
        <dbReference type="Proteomes" id="UP000886520"/>
    </source>
</evidence>
<evidence type="ECO:0000313" key="2">
    <source>
        <dbReference type="EMBL" id="KAI5071668.1"/>
    </source>
</evidence>
<dbReference type="AlphaFoldDB" id="A0A9D4UPF6"/>
<name>A0A9D4UPF6_ADICA</name>
<organism evidence="2 3">
    <name type="scientific">Adiantum capillus-veneris</name>
    <name type="common">Maidenhair fern</name>
    <dbReference type="NCBI Taxonomy" id="13818"/>
    <lineage>
        <taxon>Eukaryota</taxon>
        <taxon>Viridiplantae</taxon>
        <taxon>Streptophyta</taxon>
        <taxon>Embryophyta</taxon>
        <taxon>Tracheophyta</taxon>
        <taxon>Polypodiopsida</taxon>
        <taxon>Polypodiidae</taxon>
        <taxon>Polypodiales</taxon>
        <taxon>Pteridineae</taxon>
        <taxon>Pteridaceae</taxon>
        <taxon>Vittarioideae</taxon>
        <taxon>Adiantum</taxon>
    </lineage>
</organism>
<dbReference type="Proteomes" id="UP000886520">
    <property type="component" value="Chromosome 13"/>
</dbReference>
<comment type="caution">
    <text evidence="2">The sequence shown here is derived from an EMBL/GenBank/DDBJ whole genome shotgun (WGS) entry which is preliminary data.</text>
</comment>
<reference evidence="2" key="1">
    <citation type="submission" date="2021-01" db="EMBL/GenBank/DDBJ databases">
        <title>Adiantum capillus-veneris genome.</title>
        <authorList>
            <person name="Fang Y."/>
            <person name="Liao Q."/>
        </authorList>
    </citation>
    <scope>NUCLEOTIDE SEQUENCE</scope>
    <source>
        <strain evidence="2">H3</strain>
        <tissue evidence="2">Leaf</tissue>
    </source>
</reference>
<dbReference type="EMBL" id="JABFUD020000013">
    <property type="protein sequence ID" value="KAI5071668.1"/>
    <property type="molecule type" value="Genomic_DNA"/>
</dbReference>
<accession>A0A9D4UPF6</accession>
<evidence type="ECO:0000256" key="1">
    <source>
        <dbReference type="SAM" id="MobiDB-lite"/>
    </source>
</evidence>
<protein>
    <submittedName>
        <fullName evidence="2">Uncharacterized protein</fullName>
    </submittedName>
</protein>
<proteinExistence type="predicted"/>
<sequence>MHRIRSINFLAMVNIGLHTFSSLCHYLNNFSIIKVWRIFSPFKSVKQPSNITRSTKRHCVTENSMACFLESQSRATHSTRIAGGKTTSKKPGAPGLHRLARG</sequence>